<protein>
    <recommendedName>
        <fullName evidence="5">Glucose-methanol-choline oxidoreductase N-terminal domain-containing protein</fullName>
    </recommendedName>
</protein>
<dbReference type="InterPro" id="IPR012132">
    <property type="entry name" value="GMC_OxRdtase"/>
</dbReference>
<feature type="domain" description="Glucose-methanol-choline oxidoreductase N-terminal" evidence="5">
    <location>
        <begin position="164"/>
        <end position="178"/>
    </location>
</feature>
<dbReference type="OrthoDB" id="269227at2759"/>
<reference evidence="6 7" key="1">
    <citation type="journal article" date="2021" name="Genome Biol.">
        <title>AFLAP: assembly-free linkage analysis pipeline using k-mers from genome sequencing data.</title>
        <authorList>
            <person name="Fletcher K."/>
            <person name="Zhang L."/>
            <person name="Gil J."/>
            <person name="Han R."/>
            <person name="Cavanaugh K."/>
            <person name="Michelmore R."/>
        </authorList>
    </citation>
    <scope>NUCLEOTIDE SEQUENCE [LARGE SCALE GENOMIC DNA]</scope>
    <source>
        <strain evidence="6 7">SF5</strain>
    </source>
</reference>
<dbReference type="PROSITE" id="PS00624">
    <property type="entry name" value="GMC_OXRED_2"/>
    <property type="match status" value="1"/>
</dbReference>
<dbReference type="InterPro" id="IPR000172">
    <property type="entry name" value="GMC_OxRdtase_N"/>
</dbReference>
<comment type="cofactor">
    <cofactor evidence="1">
        <name>FAD</name>
        <dbReference type="ChEBI" id="CHEBI:57692"/>
    </cofactor>
</comment>
<dbReference type="KEGG" id="blac:94347512"/>
<evidence type="ECO:0000259" key="5">
    <source>
        <dbReference type="PROSITE" id="PS00624"/>
    </source>
</evidence>
<proteinExistence type="inferred from homology"/>
<dbReference type="PANTHER" id="PTHR11552:SF147">
    <property type="entry name" value="CHOLINE DEHYDROGENASE, MITOCHONDRIAL"/>
    <property type="match status" value="1"/>
</dbReference>
<dbReference type="PANTHER" id="PTHR11552">
    <property type="entry name" value="GLUCOSE-METHANOL-CHOLINE GMC OXIDOREDUCTASE"/>
    <property type="match status" value="1"/>
</dbReference>
<dbReference type="InterPro" id="IPR036188">
    <property type="entry name" value="FAD/NAD-bd_sf"/>
</dbReference>
<evidence type="ECO:0000256" key="2">
    <source>
        <dbReference type="ARBA" id="ARBA00010790"/>
    </source>
</evidence>
<accession>A0A976FLJ3</accession>
<dbReference type="Proteomes" id="UP000294530">
    <property type="component" value="Unassembled WGS sequence"/>
</dbReference>
<evidence type="ECO:0000313" key="7">
    <source>
        <dbReference type="Proteomes" id="UP000294530"/>
    </source>
</evidence>
<dbReference type="Pfam" id="PF05199">
    <property type="entry name" value="GMC_oxred_C"/>
    <property type="match status" value="1"/>
</dbReference>
<comment type="caution">
    <text evidence="6">The sequence shown here is derived from an EMBL/GenBank/DDBJ whole genome shotgun (WGS) entry which is preliminary data.</text>
</comment>
<dbReference type="SUPFAM" id="SSF51905">
    <property type="entry name" value="FAD/NAD(P)-binding domain"/>
    <property type="match status" value="1"/>
</dbReference>
<keyword evidence="3" id="KW-0285">Flavoprotein</keyword>
<dbReference type="Gene3D" id="3.50.50.60">
    <property type="entry name" value="FAD/NAD(P)-binding domain"/>
    <property type="match status" value="2"/>
</dbReference>
<dbReference type="GO" id="GO:0016614">
    <property type="term" value="F:oxidoreductase activity, acting on CH-OH group of donors"/>
    <property type="evidence" value="ECO:0007669"/>
    <property type="project" value="InterPro"/>
</dbReference>
<dbReference type="EMBL" id="SHOA02000016">
    <property type="protein sequence ID" value="TDH68724.1"/>
    <property type="molecule type" value="Genomic_DNA"/>
</dbReference>
<dbReference type="RefSeq" id="XP_067818223.1">
    <property type="nucleotide sequence ID" value="XM_067961841.1"/>
</dbReference>
<name>A0A976FLJ3_BRELC</name>
<evidence type="ECO:0000256" key="3">
    <source>
        <dbReference type="ARBA" id="ARBA00022630"/>
    </source>
</evidence>
<organism evidence="6 7">
    <name type="scientific">Bremia lactucae</name>
    <name type="common">Lettuce downy mildew</name>
    <dbReference type="NCBI Taxonomy" id="4779"/>
    <lineage>
        <taxon>Eukaryota</taxon>
        <taxon>Sar</taxon>
        <taxon>Stramenopiles</taxon>
        <taxon>Oomycota</taxon>
        <taxon>Peronosporomycetes</taxon>
        <taxon>Peronosporales</taxon>
        <taxon>Peronosporaceae</taxon>
        <taxon>Bremia</taxon>
    </lineage>
</organism>
<dbReference type="InterPro" id="IPR007867">
    <property type="entry name" value="GMC_OxRtase_C"/>
</dbReference>
<dbReference type="Pfam" id="PF00732">
    <property type="entry name" value="GMC_oxred_N"/>
    <property type="match status" value="1"/>
</dbReference>
<keyword evidence="4" id="KW-0274">FAD</keyword>
<dbReference type="AlphaFoldDB" id="A0A976FLJ3"/>
<evidence type="ECO:0000256" key="4">
    <source>
        <dbReference type="ARBA" id="ARBA00022827"/>
    </source>
</evidence>
<dbReference type="GO" id="GO:0050660">
    <property type="term" value="F:flavin adenine dinucleotide binding"/>
    <property type="evidence" value="ECO:0007669"/>
    <property type="project" value="InterPro"/>
</dbReference>
<sequence length="381" mass="43243">MIYCRGHAKDYDEWQTKGAEGWSYADCLPYFKRSENHELGADAYRGGNGPLHVVRNTQKDQPLFQAFLDAGVEAGYPFTDDLNGYQQEGFGWHDLTIHNGQRWSTSAAYLHPVLHRANLTVMTETYVNKVLFSGEKAIGVEIEDSRTKVVSNISTTNEVVLSGGAINSPQLLMLSGIGDGDHLKQLQVPIVHHLPAVGNHMEDHIGVHMQIACKQPLTLYRASKRYPRNRVRLPTAKSVASYEHLSSQLREDIGHAMTGYIFLLRGSKNGTLRLRSANSRDYPRIDPKYLAQEENRISLRESIKLMREIFAQSAFEDLRGKGISPKDAVELDDEIDAWDLHITWRVLREWELTRIRLLTCRLVSTESKDFVLSTRPLCQIL</sequence>
<keyword evidence="7" id="KW-1185">Reference proteome</keyword>
<gene>
    <name evidence="6" type="ORF">CCR75_003748</name>
</gene>
<evidence type="ECO:0000256" key="1">
    <source>
        <dbReference type="ARBA" id="ARBA00001974"/>
    </source>
</evidence>
<comment type="similarity">
    <text evidence="2">Belongs to the GMC oxidoreductase family.</text>
</comment>
<evidence type="ECO:0000313" key="6">
    <source>
        <dbReference type="EMBL" id="TDH68724.1"/>
    </source>
</evidence>
<dbReference type="SUPFAM" id="SSF54373">
    <property type="entry name" value="FAD-linked reductases, C-terminal domain"/>
    <property type="match status" value="1"/>
</dbReference>
<dbReference type="GeneID" id="94347512"/>
<dbReference type="Gene3D" id="3.30.560.10">
    <property type="entry name" value="Glucose Oxidase, domain 3"/>
    <property type="match status" value="1"/>
</dbReference>